<keyword evidence="16" id="KW-1185">Reference proteome</keyword>
<dbReference type="GO" id="GO:0016989">
    <property type="term" value="F:sigma factor antagonist activity"/>
    <property type="evidence" value="ECO:0007669"/>
    <property type="project" value="TreeGrafter"/>
</dbReference>
<dbReference type="EMBL" id="PVTI01000029">
    <property type="protein sequence ID" value="PRY52931.1"/>
    <property type="molecule type" value="Genomic_DNA"/>
</dbReference>
<dbReference type="PANTHER" id="PTHR37461:SF1">
    <property type="entry name" value="ANTI-SIGMA-K FACTOR RSKA"/>
    <property type="match status" value="1"/>
</dbReference>
<evidence type="ECO:0000256" key="3">
    <source>
        <dbReference type="ARBA" id="ARBA00022475"/>
    </source>
</evidence>
<protein>
    <recommendedName>
        <fullName evidence="10">Regulator of SigK</fullName>
    </recommendedName>
    <alternativeName>
        <fullName evidence="9">Sigma-K anti-sigma factor RskA</fullName>
    </alternativeName>
</protein>
<dbReference type="RefSeq" id="WP_106298690.1">
    <property type="nucleotide sequence ID" value="NZ_PVTI01000029.1"/>
</dbReference>
<dbReference type="OrthoDB" id="153510at2"/>
<dbReference type="Pfam" id="PF22618">
    <property type="entry name" value="RskA_N"/>
    <property type="match status" value="1"/>
</dbReference>
<proteinExistence type="predicted"/>
<evidence type="ECO:0000259" key="13">
    <source>
        <dbReference type="Pfam" id="PF10099"/>
    </source>
</evidence>
<feature type="domain" description="Anti-sigma K factor RskA C-terminal" evidence="13">
    <location>
        <begin position="148"/>
        <end position="280"/>
    </location>
</feature>
<gene>
    <name evidence="15" type="ORF">BCF74_1292</name>
</gene>
<feature type="domain" description="Anti-sigma-K factor RskA N-terminal" evidence="14">
    <location>
        <begin position="6"/>
        <end position="45"/>
    </location>
</feature>
<dbReference type="PANTHER" id="PTHR37461">
    <property type="entry name" value="ANTI-SIGMA-K FACTOR RSKA"/>
    <property type="match status" value="1"/>
</dbReference>
<comment type="subcellular location">
    <subcellularLocation>
        <location evidence="2">Cell membrane</location>
    </subcellularLocation>
    <subcellularLocation>
        <location evidence="1">Membrane</location>
        <topology evidence="1">Single-pass membrane protein</topology>
    </subcellularLocation>
</comment>
<organism evidence="15 16">
    <name type="scientific">Knoellia remsis</name>
    <dbReference type="NCBI Taxonomy" id="407159"/>
    <lineage>
        <taxon>Bacteria</taxon>
        <taxon>Bacillati</taxon>
        <taxon>Actinomycetota</taxon>
        <taxon>Actinomycetes</taxon>
        <taxon>Micrococcales</taxon>
        <taxon>Intrasporangiaceae</taxon>
        <taxon>Knoellia</taxon>
    </lineage>
</organism>
<feature type="region of interest" description="Disordered" evidence="11">
    <location>
        <begin position="72"/>
        <end position="135"/>
    </location>
</feature>
<evidence type="ECO:0000256" key="11">
    <source>
        <dbReference type="SAM" id="MobiDB-lite"/>
    </source>
</evidence>
<name>A0A2T0U4T2_9MICO</name>
<evidence type="ECO:0000259" key="14">
    <source>
        <dbReference type="Pfam" id="PF22618"/>
    </source>
</evidence>
<dbReference type="GO" id="GO:0006417">
    <property type="term" value="P:regulation of translation"/>
    <property type="evidence" value="ECO:0007669"/>
    <property type="project" value="TreeGrafter"/>
</dbReference>
<evidence type="ECO:0000256" key="5">
    <source>
        <dbReference type="ARBA" id="ARBA00022989"/>
    </source>
</evidence>
<accession>A0A2T0U4T2</accession>
<evidence type="ECO:0000256" key="9">
    <source>
        <dbReference type="ARBA" id="ARBA00029829"/>
    </source>
</evidence>
<evidence type="ECO:0000313" key="15">
    <source>
        <dbReference type="EMBL" id="PRY52931.1"/>
    </source>
</evidence>
<dbReference type="InterPro" id="IPR018764">
    <property type="entry name" value="RskA_C"/>
</dbReference>
<evidence type="ECO:0000256" key="6">
    <source>
        <dbReference type="ARBA" id="ARBA00023015"/>
    </source>
</evidence>
<keyword evidence="3" id="KW-1003">Cell membrane</keyword>
<evidence type="ECO:0000256" key="7">
    <source>
        <dbReference type="ARBA" id="ARBA00023136"/>
    </source>
</evidence>
<dbReference type="Proteomes" id="UP000237822">
    <property type="component" value="Unassembled WGS sequence"/>
</dbReference>
<keyword evidence="6" id="KW-0805">Transcription regulation</keyword>
<dbReference type="Pfam" id="PF10099">
    <property type="entry name" value="RskA_C"/>
    <property type="match status" value="1"/>
</dbReference>
<dbReference type="InterPro" id="IPR053877">
    <property type="entry name" value="RskA_N"/>
</dbReference>
<dbReference type="GO" id="GO:0005886">
    <property type="term" value="C:plasma membrane"/>
    <property type="evidence" value="ECO:0007669"/>
    <property type="project" value="UniProtKB-SubCell"/>
</dbReference>
<feature type="compositionally biased region" description="Basic and acidic residues" evidence="11">
    <location>
        <begin position="79"/>
        <end position="92"/>
    </location>
</feature>
<keyword evidence="7 12" id="KW-0472">Membrane</keyword>
<dbReference type="AlphaFoldDB" id="A0A2T0U4T2"/>
<dbReference type="Gene3D" id="1.10.10.1320">
    <property type="entry name" value="Anti-sigma factor, zinc-finger domain"/>
    <property type="match status" value="1"/>
</dbReference>
<dbReference type="InterPro" id="IPR041916">
    <property type="entry name" value="Anti_sigma_zinc_sf"/>
</dbReference>
<evidence type="ECO:0000256" key="4">
    <source>
        <dbReference type="ARBA" id="ARBA00022692"/>
    </source>
</evidence>
<keyword evidence="8" id="KW-0804">Transcription</keyword>
<reference evidence="15 16" key="1">
    <citation type="submission" date="2018-03" db="EMBL/GenBank/DDBJ databases">
        <title>Genomic Encyclopedia of Archaeal and Bacterial Type Strains, Phase II (KMG-II): from individual species to whole genera.</title>
        <authorList>
            <person name="Goeker M."/>
        </authorList>
    </citation>
    <scope>NUCLEOTIDE SEQUENCE [LARGE SCALE GENOMIC DNA]</scope>
    <source>
        <strain evidence="15 16">ATCC BAA-1496</strain>
    </source>
</reference>
<sequence>MNPDTHSLAGAYAVDAVTDEERRSFEAHLEACPDCRAEVAELRGAAAALAADVELTPPPALRGSILSTVSQTRRVSPLVDRDDVSESHRDTTAGDASTGGDHAAHTDRASSSAAIGSPAADPGSPTVGSPDELAGRRARRNRVVPWLAGVAAAAVLAVGVATWQPWADDARRPLTATEQVLRAEDAQRLEQPMNGSTVAIVRSPSQKQAVLVADGMPTPPAGKAYQLWFDMPGRGMVSAGMVPAGSTVTVLLEGDASTATGAGITLEPASGSEQPTSAPVALFAFT</sequence>
<dbReference type="InterPro" id="IPR051474">
    <property type="entry name" value="Anti-sigma-K/W_factor"/>
</dbReference>
<evidence type="ECO:0000256" key="2">
    <source>
        <dbReference type="ARBA" id="ARBA00004236"/>
    </source>
</evidence>
<keyword evidence="5 12" id="KW-1133">Transmembrane helix</keyword>
<evidence type="ECO:0000256" key="8">
    <source>
        <dbReference type="ARBA" id="ARBA00023163"/>
    </source>
</evidence>
<evidence type="ECO:0000256" key="10">
    <source>
        <dbReference type="ARBA" id="ARBA00030803"/>
    </source>
</evidence>
<comment type="caution">
    <text evidence="15">The sequence shown here is derived from an EMBL/GenBank/DDBJ whole genome shotgun (WGS) entry which is preliminary data.</text>
</comment>
<evidence type="ECO:0000256" key="1">
    <source>
        <dbReference type="ARBA" id="ARBA00004167"/>
    </source>
</evidence>
<feature type="transmembrane region" description="Helical" evidence="12">
    <location>
        <begin position="143"/>
        <end position="163"/>
    </location>
</feature>
<evidence type="ECO:0000313" key="16">
    <source>
        <dbReference type="Proteomes" id="UP000237822"/>
    </source>
</evidence>
<feature type="compositionally biased region" description="Low complexity" evidence="11">
    <location>
        <begin position="109"/>
        <end position="125"/>
    </location>
</feature>
<keyword evidence="4 12" id="KW-0812">Transmembrane</keyword>
<evidence type="ECO:0000256" key="12">
    <source>
        <dbReference type="SAM" id="Phobius"/>
    </source>
</evidence>